<comment type="caution">
    <text evidence="1">The sequence shown here is derived from an EMBL/GenBank/DDBJ whole genome shotgun (WGS) entry which is preliminary data.</text>
</comment>
<organism evidence="1 2">
    <name type="scientific">Dermacentor silvarum</name>
    <name type="common">Tick</name>
    <dbReference type="NCBI Taxonomy" id="543639"/>
    <lineage>
        <taxon>Eukaryota</taxon>
        <taxon>Metazoa</taxon>
        <taxon>Ecdysozoa</taxon>
        <taxon>Arthropoda</taxon>
        <taxon>Chelicerata</taxon>
        <taxon>Arachnida</taxon>
        <taxon>Acari</taxon>
        <taxon>Parasitiformes</taxon>
        <taxon>Ixodida</taxon>
        <taxon>Ixodoidea</taxon>
        <taxon>Ixodidae</taxon>
        <taxon>Rhipicephalinae</taxon>
        <taxon>Dermacentor</taxon>
    </lineage>
</organism>
<protein>
    <submittedName>
        <fullName evidence="1">Uncharacterized protein</fullName>
    </submittedName>
</protein>
<evidence type="ECO:0000313" key="2">
    <source>
        <dbReference type="Proteomes" id="UP000821865"/>
    </source>
</evidence>
<gene>
    <name evidence="1" type="ORF">HPB49_006932</name>
</gene>
<dbReference type="Proteomes" id="UP000821865">
    <property type="component" value="Chromosome 10"/>
</dbReference>
<accession>A0ACB8DNH6</accession>
<sequence length="85" mass="9789">MVLEDVLKKHFNVDEVTDDIIKTASEMDTKDLQRGVCAHGMKVVEHFKSTSGLVSFEMRWRQHFLDSMKPKHMPALWSVATIARC</sequence>
<evidence type="ECO:0000313" key="1">
    <source>
        <dbReference type="EMBL" id="KAH7973918.1"/>
    </source>
</evidence>
<dbReference type="EMBL" id="CM023479">
    <property type="protein sequence ID" value="KAH7973918.1"/>
    <property type="molecule type" value="Genomic_DNA"/>
</dbReference>
<keyword evidence="2" id="KW-1185">Reference proteome</keyword>
<reference evidence="1" key="1">
    <citation type="submission" date="2020-05" db="EMBL/GenBank/DDBJ databases">
        <title>Large-scale comparative analyses of tick genomes elucidate their genetic diversity and vector capacities.</title>
        <authorList>
            <person name="Jia N."/>
            <person name="Wang J."/>
            <person name="Shi W."/>
            <person name="Du L."/>
            <person name="Sun Y."/>
            <person name="Zhan W."/>
            <person name="Jiang J."/>
            <person name="Wang Q."/>
            <person name="Zhang B."/>
            <person name="Ji P."/>
            <person name="Sakyi L.B."/>
            <person name="Cui X."/>
            <person name="Yuan T."/>
            <person name="Jiang B."/>
            <person name="Yang W."/>
            <person name="Lam T.T.-Y."/>
            <person name="Chang Q."/>
            <person name="Ding S."/>
            <person name="Wang X."/>
            <person name="Zhu J."/>
            <person name="Ruan X."/>
            <person name="Zhao L."/>
            <person name="Wei J."/>
            <person name="Que T."/>
            <person name="Du C."/>
            <person name="Cheng J."/>
            <person name="Dai P."/>
            <person name="Han X."/>
            <person name="Huang E."/>
            <person name="Gao Y."/>
            <person name="Liu J."/>
            <person name="Shao H."/>
            <person name="Ye R."/>
            <person name="Li L."/>
            <person name="Wei W."/>
            <person name="Wang X."/>
            <person name="Wang C."/>
            <person name="Yang T."/>
            <person name="Huo Q."/>
            <person name="Li W."/>
            <person name="Guo W."/>
            <person name="Chen H."/>
            <person name="Zhou L."/>
            <person name="Ni X."/>
            <person name="Tian J."/>
            <person name="Zhou Y."/>
            <person name="Sheng Y."/>
            <person name="Liu T."/>
            <person name="Pan Y."/>
            <person name="Xia L."/>
            <person name="Li J."/>
            <person name="Zhao F."/>
            <person name="Cao W."/>
        </authorList>
    </citation>
    <scope>NUCLEOTIDE SEQUENCE</scope>
    <source>
        <strain evidence="1">Dsil-2018</strain>
    </source>
</reference>
<name>A0ACB8DNH6_DERSI</name>
<proteinExistence type="predicted"/>